<evidence type="ECO:0000259" key="2">
    <source>
        <dbReference type="Pfam" id="PF00582"/>
    </source>
</evidence>
<dbReference type="PANTHER" id="PTHR46268:SF6">
    <property type="entry name" value="UNIVERSAL STRESS PROTEIN UP12"/>
    <property type="match status" value="1"/>
</dbReference>
<dbReference type="CDD" id="cd00293">
    <property type="entry name" value="USP-like"/>
    <property type="match status" value="1"/>
</dbReference>
<dbReference type="InterPro" id="IPR006015">
    <property type="entry name" value="Universal_stress_UspA"/>
</dbReference>
<evidence type="ECO:0000313" key="4">
    <source>
        <dbReference type="Proteomes" id="UP000007947"/>
    </source>
</evidence>
<dbReference type="Gene3D" id="3.40.50.620">
    <property type="entry name" value="HUPs"/>
    <property type="match status" value="1"/>
</dbReference>
<keyword evidence="4" id="KW-1185">Reference proteome</keyword>
<name>F5XL80_MICPN</name>
<evidence type="ECO:0000256" key="1">
    <source>
        <dbReference type="ARBA" id="ARBA00008791"/>
    </source>
</evidence>
<organism evidence="3 4">
    <name type="scientific">Microlunatus phosphovorus (strain ATCC 700054 / DSM 10555 / JCM 9379 / NBRC 101784 / NCIMB 13414 / VKM Ac-1990 / NM-1)</name>
    <dbReference type="NCBI Taxonomy" id="1032480"/>
    <lineage>
        <taxon>Bacteria</taxon>
        <taxon>Bacillati</taxon>
        <taxon>Actinomycetota</taxon>
        <taxon>Actinomycetes</taxon>
        <taxon>Propionibacteriales</taxon>
        <taxon>Propionibacteriaceae</taxon>
        <taxon>Microlunatus</taxon>
    </lineage>
</organism>
<dbReference type="OrthoDB" id="5419113at2"/>
<dbReference type="HOGENOM" id="CLU_049301_19_2_11"/>
<protein>
    <recommendedName>
        <fullName evidence="2">UspA domain-containing protein</fullName>
    </recommendedName>
</protein>
<gene>
    <name evidence="3" type="ordered locus">MLP_31320</name>
</gene>
<dbReference type="PANTHER" id="PTHR46268">
    <property type="entry name" value="STRESS RESPONSE PROTEIN NHAX"/>
    <property type="match status" value="1"/>
</dbReference>
<dbReference type="EMBL" id="AP012204">
    <property type="protein sequence ID" value="BAK36146.1"/>
    <property type="molecule type" value="Genomic_DNA"/>
</dbReference>
<dbReference type="eggNOG" id="COG0589">
    <property type="taxonomic scope" value="Bacteria"/>
</dbReference>
<dbReference type="SUPFAM" id="SSF52402">
    <property type="entry name" value="Adenine nucleotide alpha hydrolases-like"/>
    <property type="match status" value="1"/>
</dbReference>
<proteinExistence type="inferred from homology"/>
<dbReference type="InterPro" id="IPR014729">
    <property type="entry name" value="Rossmann-like_a/b/a_fold"/>
</dbReference>
<sequence length="131" mass="13587">MTVAVAHSDTDQGKEALRRAAAEAALHGEPLAVLHIVPGLEDRSTEIPGIEARVREALADHPDLALEVHTAAEGHSVAGALVDLASEIDASLLVIGSRRRSAVGKLLLGSTVQRVLLDAPMPVLVVKAASD</sequence>
<dbReference type="RefSeq" id="WP_013864010.1">
    <property type="nucleotide sequence ID" value="NC_015635.1"/>
</dbReference>
<dbReference type="InterPro" id="IPR006016">
    <property type="entry name" value="UspA"/>
</dbReference>
<reference evidence="3 4" key="1">
    <citation type="submission" date="2011-05" db="EMBL/GenBank/DDBJ databases">
        <title>Whole genome sequence of Microlunatus phosphovorus NM-1.</title>
        <authorList>
            <person name="Hosoyama A."/>
            <person name="Sasaki K."/>
            <person name="Harada T."/>
            <person name="Igarashi R."/>
            <person name="Kawakoshi A."/>
            <person name="Sasagawa M."/>
            <person name="Fukada J."/>
            <person name="Nakamura S."/>
            <person name="Katano Y."/>
            <person name="Hanada S."/>
            <person name="Kamagata Y."/>
            <person name="Nakamura N."/>
            <person name="Yamazaki S."/>
            <person name="Fujita N."/>
        </authorList>
    </citation>
    <scope>NUCLEOTIDE SEQUENCE [LARGE SCALE GENOMIC DNA]</scope>
    <source>
        <strain evidence="4">ATCC 700054 / DSM 10555 / JCM 9379 / NBRC 101784 / NCIMB 13414 / VKM Ac-1990 / NM-1</strain>
    </source>
</reference>
<dbReference type="Pfam" id="PF00582">
    <property type="entry name" value="Usp"/>
    <property type="match status" value="1"/>
</dbReference>
<comment type="similarity">
    <text evidence="1">Belongs to the universal stress protein A family.</text>
</comment>
<dbReference type="KEGG" id="mph:MLP_31320"/>
<evidence type="ECO:0000313" key="3">
    <source>
        <dbReference type="EMBL" id="BAK36146.1"/>
    </source>
</evidence>
<accession>F5XL80</accession>
<dbReference type="AlphaFoldDB" id="F5XL80"/>
<dbReference type="PRINTS" id="PR01438">
    <property type="entry name" value="UNVRSLSTRESS"/>
</dbReference>
<dbReference type="Proteomes" id="UP000007947">
    <property type="component" value="Chromosome"/>
</dbReference>
<dbReference type="STRING" id="1032480.MLP_31320"/>
<feature type="domain" description="UspA" evidence="2">
    <location>
        <begin position="2"/>
        <end position="127"/>
    </location>
</feature>